<evidence type="ECO:0000313" key="3">
    <source>
        <dbReference type="Proteomes" id="UP001552299"/>
    </source>
</evidence>
<accession>A0ABD0VCP8</accession>
<evidence type="ECO:0008006" key="4">
    <source>
        <dbReference type="Google" id="ProtNLM"/>
    </source>
</evidence>
<sequence length="176" mass="19724">MDCEPEVLQFLGIGGIYRDACKLILSWRLLFSQIVASLIVPLSLLFLAHIQISHFIFSHIDRNNNALGASSPQLPILRVVWCRLAHTFIFAFFILLTYNLLSILSIISALLMAGDYATKIFIAFSLGLLYLAGLIWISVVWHVASVVLVLEDACGVEAIRRSRELIITEISIIDCY</sequence>
<reference evidence="2 3" key="1">
    <citation type="journal article" date="2024" name="Plant Biotechnol. J.">
        <title>Dendrobium thyrsiflorum genome and its molecular insights into genes involved in important horticultural traits.</title>
        <authorList>
            <person name="Chen B."/>
            <person name="Wang J.Y."/>
            <person name="Zheng P.J."/>
            <person name="Li K.L."/>
            <person name="Liang Y.M."/>
            <person name="Chen X.F."/>
            <person name="Zhang C."/>
            <person name="Zhao X."/>
            <person name="He X."/>
            <person name="Zhang G.Q."/>
            <person name="Liu Z.J."/>
            <person name="Xu Q."/>
        </authorList>
    </citation>
    <scope>NUCLEOTIDE SEQUENCE [LARGE SCALE GENOMIC DNA]</scope>
    <source>
        <strain evidence="2">GZMU011</strain>
    </source>
</reference>
<keyword evidence="1" id="KW-1133">Transmembrane helix</keyword>
<evidence type="ECO:0000256" key="1">
    <source>
        <dbReference type="SAM" id="Phobius"/>
    </source>
</evidence>
<feature type="transmembrane region" description="Helical" evidence="1">
    <location>
        <begin position="88"/>
        <end position="113"/>
    </location>
</feature>
<organism evidence="2 3">
    <name type="scientific">Dendrobium thyrsiflorum</name>
    <name type="common">Pinecone-like raceme dendrobium</name>
    <name type="synonym">Orchid</name>
    <dbReference type="NCBI Taxonomy" id="117978"/>
    <lineage>
        <taxon>Eukaryota</taxon>
        <taxon>Viridiplantae</taxon>
        <taxon>Streptophyta</taxon>
        <taxon>Embryophyta</taxon>
        <taxon>Tracheophyta</taxon>
        <taxon>Spermatophyta</taxon>
        <taxon>Magnoliopsida</taxon>
        <taxon>Liliopsida</taxon>
        <taxon>Asparagales</taxon>
        <taxon>Orchidaceae</taxon>
        <taxon>Epidendroideae</taxon>
        <taxon>Malaxideae</taxon>
        <taxon>Dendrobiinae</taxon>
        <taxon>Dendrobium</taxon>
    </lineage>
</organism>
<keyword evidence="3" id="KW-1185">Reference proteome</keyword>
<protein>
    <recommendedName>
        <fullName evidence="4">PRA1 family protein</fullName>
    </recommendedName>
</protein>
<dbReference type="Proteomes" id="UP001552299">
    <property type="component" value="Unassembled WGS sequence"/>
</dbReference>
<gene>
    <name evidence="2" type="ORF">M5K25_006781</name>
</gene>
<keyword evidence="1" id="KW-0812">Transmembrane</keyword>
<feature type="transmembrane region" description="Helical" evidence="1">
    <location>
        <begin position="34"/>
        <end position="57"/>
    </location>
</feature>
<comment type="caution">
    <text evidence="2">The sequence shown here is derived from an EMBL/GenBank/DDBJ whole genome shotgun (WGS) entry which is preliminary data.</text>
</comment>
<feature type="transmembrane region" description="Helical" evidence="1">
    <location>
        <begin position="120"/>
        <end position="141"/>
    </location>
</feature>
<dbReference type="AlphaFoldDB" id="A0ABD0VCP8"/>
<dbReference type="PANTHER" id="PTHR33133">
    <property type="entry name" value="OS08G0107100 PROTEIN-RELATED"/>
    <property type="match status" value="1"/>
</dbReference>
<evidence type="ECO:0000313" key="2">
    <source>
        <dbReference type="EMBL" id="KAL0922765.1"/>
    </source>
</evidence>
<proteinExistence type="predicted"/>
<dbReference type="EMBL" id="JANQDX010000006">
    <property type="protein sequence ID" value="KAL0922765.1"/>
    <property type="molecule type" value="Genomic_DNA"/>
</dbReference>
<keyword evidence="1" id="KW-0472">Membrane</keyword>
<name>A0ABD0VCP8_DENTH</name>
<dbReference type="PANTHER" id="PTHR33133:SF5">
    <property type="entry name" value="OS08G0107100 PROTEIN"/>
    <property type="match status" value="1"/>
</dbReference>